<sequence>MNKSIPTKKLKNKQEIPWLGKDTKRMLHKKKRLYKKARKSKKNEDYEEFKAFRIKARNKLHRDYHQYLNNMLDPEEDKSSKKF</sequence>
<evidence type="ECO:0000313" key="2">
    <source>
        <dbReference type="Proteomes" id="UP000828390"/>
    </source>
</evidence>
<keyword evidence="2" id="KW-1185">Reference proteome</keyword>
<reference evidence="1" key="1">
    <citation type="journal article" date="2019" name="bioRxiv">
        <title>The Genome of the Zebra Mussel, Dreissena polymorpha: A Resource for Invasive Species Research.</title>
        <authorList>
            <person name="McCartney M.A."/>
            <person name="Auch B."/>
            <person name="Kono T."/>
            <person name="Mallez S."/>
            <person name="Zhang Y."/>
            <person name="Obille A."/>
            <person name="Becker A."/>
            <person name="Abrahante J.E."/>
            <person name="Garbe J."/>
            <person name="Badalamenti J.P."/>
            <person name="Herman A."/>
            <person name="Mangelson H."/>
            <person name="Liachko I."/>
            <person name="Sullivan S."/>
            <person name="Sone E.D."/>
            <person name="Koren S."/>
            <person name="Silverstein K.A.T."/>
            <person name="Beckman K.B."/>
            <person name="Gohl D.M."/>
        </authorList>
    </citation>
    <scope>NUCLEOTIDE SEQUENCE</scope>
    <source>
        <strain evidence="1">Duluth1</strain>
        <tissue evidence="1">Whole animal</tissue>
    </source>
</reference>
<dbReference type="AlphaFoldDB" id="A0A9D4RA28"/>
<organism evidence="1 2">
    <name type="scientific">Dreissena polymorpha</name>
    <name type="common">Zebra mussel</name>
    <name type="synonym">Mytilus polymorpha</name>
    <dbReference type="NCBI Taxonomy" id="45954"/>
    <lineage>
        <taxon>Eukaryota</taxon>
        <taxon>Metazoa</taxon>
        <taxon>Spiralia</taxon>
        <taxon>Lophotrochozoa</taxon>
        <taxon>Mollusca</taxon>
        <taxon>Bivalvia</taxon>
        <taxon>Autobranchia</taxon>
        <taxon>Heteroconchia</taxon>
        <taxon>Euheterodonta</taxon>
        <taxon>Imparidentia</taxon>
        <taxon>Neoheterodontei</taxon>
        <taxon>Myida</taxon>
        <taxon>Dreissenoidea</taxon>
        <taxon>Dreissenidae</taxon>
        <taxon>Dreissena</taxon>
    </lineage>
</organism>
<comment type="caution">
    <text evidence="1">The sequence shown here is derived from an EMBL/GenBank/DDBJ whole genome shotgun (WGS) entry which is preliminary data.</text>
</comment>
<proteinExistence type="predicted"/>
<protein>
    <submittedName>
        <fullName evidence="1">Uncharacterized protein</fullName>
    </submittedName>
</protein>
<dbReference type="EMBL" id="JAIWYP010000003">
    <property type="protein sequence ID" value="KAH3859828.1"/>
    <property type="molecule type" value="Genomic_DNA"/>
</dbReference>
<accession>A0A9D4RA28</accession>
<name>A0A9D4RA28_DREPO</name>
<evidence type="ECO:0000313" key="1">
    <source>
        <dbReference type="EMBL" id="KAH3859828.1"/>
    </source>
</evidence>
<reference evidence="1" key="2">
    <citation type="submission" date="2020-11" db="EMBL/GenBank/DDBJ databases">
        <authorList>
            <person name="McCartney M.A."/>
            <person name="Auch B."/>
            <person name="Kono T."/>
            <person name="Mallez S."/>
            <person name="Becker A."/>
            <person name="Gohl D.M."/>
            <person name="Silverstein K.A.T."/>
            <person name="Koren S."/>
            <person name="Bechman K.B."/>
            <person name="Herman A."/>
            <person name="Abrahante J.E."/>
            <person name="Garbe J."/>
        </authorList>
    </citation>
    <scope>NUCLEOTIDE SEQUENCE</scope>
    <source>
        <strain evidence="1">Duluth1</strain>
        <tissue evidence="1">Whole animal</tissue>
    </source>
</reference>
<dbReference type="Proteomes" id="UP000828390">
    <property type="component" value="Unassembled WGS sequence"/>
</dbReference>
<gene>
    <name evidence="1" type="ORF">DPMN_102649</name>
</gene>